<comment type="catalytic activity">
    <reaction evidence="2">
        <text>D-mannitol 1-phosphate + NAD(+) = beta-D-fructose 6-phosphate + NADH + H(+)</text>
        <dbReference type="Rhea" id="RHEA:19661"/>
        <dbReference type="ChEBI" id="CHEBI:15378"/>
        <dbReference type="ChEBI" id="CHEBI:57540"/>
        <dbReference type="ChEBI" id="CHEBI:57634"/>
        <dbReference type="ChEBI" id="CHEBI:57945"/>
        <dbReference type="ChEBI" id="CHEBI:61381"/>
        <dbReference type="EC" id="1.1.1.17"/>
    </reaction>
</comment>
<accession>A0ABY7K581</accession>
<dbReference type="InterPro" id="IPR036291">
    <property type="entry name" value="NAD(P)-bd_dom_sf"/>
</dbReference>
<proteinExistence type="predicted"/>
<feature type="domain" description="Mannitol dehydrogenase C-terminal" evidence="4">
    <location>
        <begin position="266"/>
        <end position="410"/>
    </location>
</feature>
<evidence type="ECO:0000313" key="5">
    <source>
        <dbReference type="EMBL" id="WAX58777.1"/>
    </source>
</evidence>
<dbReference type="InterPro" id="IPR013118">
    <property type="entry name" value="Mannitol_DH_C"/>
</dbReference>
<dbReference type="InterPro" id="IPR013328">
    <property type="entry name" value="6PGD_dom2"/>
</dbReference>
<dbReference type="PANTHER" id="PTHR43362:SF1">
    <property type="entry name" value="MANNITOL DEHYDROGENASE 2-RELATED"/>
    <property type="match status" value="1"/>
</dbReference>
<evidence type="ECO:0000259" key="4">
    <source>
        <dbReference type="Pfam" id="PF08125"/>
    </source>
</evidence>
<dbReference type="PRINTS" id="PR00084">
    <property type="entry name" value="MTLDHDRGNASE"/>
</dbReference>
<name>A0ABY7K581_9ACTN</name>
<dbReference type="RefSeq" id="WP_269445321.1">
    <property type="nucleotide sequence ID" value="NZ_CP097463.1"/>
</dbReference>
<dbReference type="InterPro" id="IPR000669">
    <property type="entry name" value="Mannitol_DH"/>
</dbReference>
<evidence type="ECO:0000313" key="6">
    <source>
        <dbReference type="Proteomes" id="UP001164693"/>
    </source>
</evidence>
<dbReference type="Gene3D" id="1.10.1040.10">
    <property type="entry name" value="N-(1-d-carboxylethyl)-l-norvaline Dehydrogenase, domain 2"/>
    <property type="match status" value="1"/>
</dbReference>
<dbReference type="Pfam" id="PF01232">
    <property type="entry name" value="Mannitol_dh"/>
    <property type="match status" value="1"/>
</dbReference>
<dbReference type="Gene3D" id="3.40.50.720">
    <property type="entry name" value="NAD(P)-binding Rossmann-like Domain"/>
    <property type="match status" value="1"/>
</dbReference>
<evidence type="ECO:0000256" key="1">
    <source>
        <dbReference type="ARBA" id="ARBA00023002"/>
    </source>
</evidence>
<dbReference type="SUPFAM" id="SSF51735">
    <property type="entry name" value="NAD(P)-binding Rossmann-fold domains"/>
    <property type="match status" value="1"/>
</dbReference>
<evidence type="ECO:0000259" key="3">
    <source>
        <dbReference type="Pfam" id="PF01232"/>
    </source>
</evidence>
<reference evidence="5" key="1">
    <citation type="submission" date="2022-05" db="EMBL/GenBank/DDBJ databases">
        <title>Jatrophihabitans sp. SB3-54 whole genome sequence.</title>
        <authorList>
            <person name="Suh M.K."/>
            <person name="Eom M.K."/>
            <person name="Kim J.S."/>
            <person name="Kim H.S."/>
            <person name="Do H.E."/>
            <person name="Shin Y.K."/>
            <person name="Lee J.-S."/>
        </authorList>
    </citation>
    <scope>NUCLEOTIDE SEQUENCE</scope>
    <source>
        <strain evidence="5">SB3-54</strain>
    </source>
</reference>
<dbReference type="SUPFAM" id="SSF48179">
    <property type="entry name" value="6-phosphogluconate dehydrogenase C-terminal domain-like"/>
    <property type="match status" value="1"/>
</dbReference>
<dbReference type="InterPro" id="IPR050988">
    <property type="entry name" value="Mannitol_DH/Oxidoreductase"/>
</dbReference>
<feature type="domain" description="Mannitol dehydrogenase N-terminal" evidence="3">
    <location>
        <begin position="16"/>
        <end position="257"/>
    </location>
</feature>
<evidence type="ECO:0000256" key="2">
    <source>
        <dbReference type="ARBA" id="ARBA00048615"/>
    </source>
</evidence>
<dbReference type="Proteomes" id="UP001164693">
    <property type="component" value="Chromosome"/>
</dbReference>
<keyword evidence="1" id="KW-0560">Oxidoreductase</keyword>
<organism evidence="5 6">
    <name type="scientific">Jatrophihabitans cynanchi</name>
    <dbReference type="NCBI Taxonomy" id="2944128"/>
    <lineage>
        <taxon>Bacteria</taxon>
        <taxon>Bacillati</taxon>
        <taxon>Actinomycetota</taxon>
        <taxon>Actinomycetes</taxon>
        <taxon>Jatrophihabitantales</taxon>
        <taxon>Jatrophihabitantaceae</taxon>
        <taxon>Jatrophihabitans</taxon>
    </lineage>
</organism>
<dbReference type="Pfam" id="PF08125">
    <property type="entry name" value="Mannitol_dh_C"/>
    <property type="match status" value="1"/>
</dbReference>
<keyword evidence="6" id="KW-1185">Reference proteome</keyword>
<protein>
    <submittedName>
        <fullName evidence="5">Mannitol dehydrogenase family protein</fullName>
    </submittedName>
</protein>
<sequence>MSALARAGRAAPPIRLAHLGLGNFFRAHQAVYTAADEGWGYAAFSGRSAELAGRLDAQGGCYTLITRGDSGDRFDVIGSVVRAHAAAEHAAWLGYLREPRVGAVTLTVTEAAYLRSPDGGLDRAAVAEDIAALRADRAAPVRSVPARLVAGLAARHAAGAGPIAIVPCDNLPDNGATVRRVVLDLAAAVSAQLGEQLAASTSFVTTMVDRITPRPTDADVKAVLDATGLRDECPVVTEPFTEWVLAGEFPAGRPAWDTAGATITDDVGPFEQRKLWLLNGAHSLLAYAGSIRGHLTVAEAIADPACRGWVEQWWDEAAPHLSQPQPQVAGYRAALLQRFGNRAIAHRLEQIAADGSQKLPIRVLPVLARERAAGRVPQGATRILAAWIAHLRGRGAPVTDAAATRVVAAAAGPLPAAVGAVLEYLQPGIAADHDLVAAVLAKATEFEPS</sequence>
<gene>
    <name evidence="5" type="ORF">M6B22_08435</name>
</gene>
<dbReference type="PANTHER" id="PTHR43362">
    <property type="entry name" value="MANNITOL DEHYDROGENASE DSF1-RELATED"/>
    <property type="match status" value="1"/>
</dbReference>
<dbReference type="EMBL" id="CP097463">
    <property type="protein sequence ID" value="WAX58777.1"/>
    <property type="molecule type" value="Genomic_DNA"/>
</dbReference>
<dbReference type="InterPro" id="IPR008927">
    <property type="entry name" value="6-PGluconate_DH-like_C_sf"/>
</dbReference>
<dbReference type="InterPro" id="IPR013131">
    <property type="entry name" value="Mannitol_DH_N"/>
</dbReference>